<dbReference type="EMBL" id="JARWAL010000006">
    <property type="protein sequence ID" value="MDR5892818.1"/>
    <property type="molecule type" value="Genomic_DNA"/>
</dbReference>
<dbReference type="Proteomes" id="UP001252270">
    <property type="component" value="Unassembled WGS sequence"/>
</dbReference>
<evidence type="ECO:0000313" key="3">
    <source>
        <dbReference type="EMBL" id="MDR5892818.1"/>
    </source>
</evidence>
<dbReference type="InterPro" id="IPR019302">
    <property type="entry name" value="CAP12/PCTIR_TIR_dom"/>
</dbReference>
<evidence type="ECO:0000259" key="2">
    <source>
        <dbReference type="Pfam" id="PF10137"/>
    </source>
</evidence>
<reference evidence="3 4" key="1">
    <citation type="submission" date="2023-04" db="EMBL/GenBank/DDBJ databases">
        <title>A long-awaited taxogenomic arrangement of the family Halomonadaceae.</title>
        <authorList>
            <person name="De La Haba R."/>
            <person name="Chuvochina M."/>
            <person name="Wittouck S."/>
            <person name="Arahal D.R."/>
            <person name="Sanchez-Porro C."/>
            <person name="Hugenholtz P."/>
            <person name="Ventosa A."/>
        </authorList>
    </citation>
    <scope>NUCLEOTIDE SEQUENCE [LARGE SCALE GENOMIC DNA]</scope>
    <source>
        <strain evidence="3 4">DSM 17332</strain>
    </source>
</reference>
<protein>
    <submittedName>
        <fullName evidence="3">Nucleotide-binding protein</fullName>
    </submittedName>
</protein>
<feature type="compositionally biased region" description="Low complexity" evidence="1">
    <location>
        <begin position="78"/>
        <end position="92"/>
    </location>
</feature>
<feature type="region of interest" description="Disordered" evidence="1">
    <location>
        <begin position="73"/>
        <end position="92"/>
    </location>
</feature>
<feature type="domain" description="CD-NTase-associated protein 12/Pycsar effector protein TIR" evidence="2">
    <location>
        <begin position="99"/>
        <end position="223"/>
    </location>
</feature>
<sequence>MNHNGTLEDLQTIIKGCGFTVGEVKDQEHGHQIRTNEGAIVNWYTSTGKVQIQGKKPVKDRLEEAWGSYTGAAPKQSPMATADAPAPHAPANPAAANKKVFVVHGHDTVSREQLELVIHKLGLDPFVLANTGGGGLTIIEALEAEIGTNNNQARFGIVLMTPDDMGYSKSDGAENVQPRARQNVVLEMGMLISAVGRGNVAILKKGHLEAPSDAQGILYIPFNDHVKEVVPKLADRLRAAGFVLNPENITKASS</sequence>
<name>A0ABU1GLB6_9GAMM</name>
<gene>
    <name evidence="3" type="ORF">QC820_08300</name>
</gene>
<accession>A0ABU1GLB6</accession>
<dbReference type="Pfam" id="PF10137">
    <property type="entry name" value="CAP12-PCTIR_TIR"/>
    <property type="match status" value="1"/>
</dbReference>
<dbReference type="RefSeq" id="WP_309636528.1">
    <property type="nucleotide sequence ID" value="NZ_JARWAL010000006.1"/>
</dbReference>
<proteinExistence type="predicted"/>
<comment type="caution">
    <text evidence="3">The sequence shown here is derived from an EMBL/GenBank/DDBJ whole genome shotgun (WGS) entry which is preliminary data.</text>
</comment>
<organism evidence="3 4">
    <name type="scientific">Halomonas mongoliensis</name>
    <dbReference type="NCBI Taxonomy" id="321265"/>
    <lineage>
        <taxon>Bacteria</taxon>
        <taxon>Pseudomonadati</taxon>
        <taxon>Pseudomonadota</taxon>
        <taxon>Gammaproteobacteria</taxon>
        <taxon>Oceanospirillales</taxon>
        <taxon>Halomonadaceae</taxon>
        <taxon>Halomonas</taxon>
    </lineage>
</organism>
<keyword evidence="4" id="KW-1185">Reference proteome</keyword>
<evidence type="ECO:0000256" key="1">
    <source>
        <dbReference type="SAM" id="MobiDB-lite"/>
    </source>
</evidence>
<evidence type="ECO:0000313" key="4">
    <source>
        <dbReference type="Proteomes" id="UP001252270"/>
    </source>
</evidence>